<dbReference type="OrthoDB" id="310895at2759"/>
<evidence type="ECO:0000313" key="4">
    <source>
        <dbReference type="Proteomes" id="UP000799537"/>
    </source>
</evidence>
<dbReference type="Gene3D" id="3.40.605.10">
    <property type="entry name" value="Aldehyde Dehydrogenase, Chain A, domain 1"/>
    <property type="match status" value="1"/>
</dbReference>
<dbReference type="AlphaFoldDB" id="A0A6A6CL13"/>
<proteinExistence type="predicted"/>
<dbReference type="InterPro" id="IPR016162">
    <property type="entry name" value="Ald_DH_N"/>
</dbReference>
<dbReference type="InterPro" id="IPR016163">
    <property type="entry name" value="Ald_DH_C"/>
</dbReference>
<dbReference type="PANTHER" id="PTHR43353">
    <property type="entry name" value="SUCCINATE-SEMIALDEHYDE DEHYDROGENASE, MITOCHONDRIAL"/>
    <property type="match status" value="1"/>
</dbReference>
<sequence>MAFVEHSGKQIIPLWIGGASRPLEPSRFLEVVNARDSKVVHYAQGADATDAQAAVDAAAEAFKTWRYTRHNERRETLLKAAAIMDEKSEELAAAQVLETSCTWGYARFMPVLASGVLREIAGNITTALTGTLPPMDVEGYGLVMKEPIGPVLCIPPWNSPAVLGGRGIASALAAGCTVVLKASEVCPWTYRILVDIFEQAGLPKGCLNQVQCGREQAAAVTEALISHRDIRKIEFIGSAAVGSMIAQTAAKHLKPIWLELGGKGPAIVLQDAHLSRAAKLCAFGAFLHHGQICFSTERIIVVQSVADKFCRILKEEVDAHYTGEAGAAALKSGADNAHTMIESAVQNGAKLLAGDNTWLDDGHTSLRPTIITGVSRDDKIRDHETFGPSASLYVVDGEDEAISLANDSAYGLNATVWTSDTMKALDLSRKFEYGQVHVNTTTVNDPATVPVSGVKGSGWGDNNAAYGISEFLVNKTVTLHRADEPIAFGR</sequence>
<evidence type="ECO:0000256" key="1">
    <source>
        <dbReference type="ARBA" id="ARBA00023002"/>
    </source>
</evidence>
<keyword evidence="1" id="KW-0560">Oxidoreductase</keyword>
<reference evidence="3" key="1">
    <citation type="journal article" date="2020" name="Stud. Mycol.">
        <title>101 Dothideomycetes genomes: a test case for predicting lifestyles and emergence of pathogens.</title>
        <authorList>
            <person name="Haridas S."/>
            <person name="Albert R."/>
            <person name="Binder M."/>
            <person name="Bloem J."/>
            <person name="Labutti K."/>
            <person name="Salamov A."/>
            <person name="Andreopoulos B."/>
            <person name="Baker S."/>
            <person name="Barry K."/>
            <person name="Bills G."/>
            <person name="Bluhm B."/>
            <person name="Cannon C."/>
            <person name="Castanera R."/>
            <person name="Culley D."/>
            <person name="Daum C."/>
            <person name="Ezra D."/>
            <person name="Gonzalez J."/>
            <person name="Henrissat B."/>
            <person name="Kuo A."/>
            <person name="Liang C."/>
            <person name="Lipzen A."/>
            <person name="Lutzoni F."/>
            <person name="Magnuson J."/>
            <person name="Mondo S."/>
            <person name="Nolan M."/>
            <person name="Ohm R."/>
            <person name="Pangilinan J."/>
            <person name="Park H.-J."/>
            <person name="Ramirez L."/>
            <person name="Alfaro M."/>
            <person name="Sun H."/>
            <person name="Tritt A."/>
            <person name="Yoshinaga Y."/>
            <person name="Zwiers L.-H."/>
            <person name="Turgeon B."/>
            <person name="Goodwin S."/>
            <person name="Spatafora J."/>
            <person name="Crous P."/>
            <person name="Grigoriev I."/>
        </authorList>
    </citation>
    <scope>NUCLEOTIDE SEQUENCE</scope>
    <source>
        <strain evidence="3">ATCC 36951</strain>
    </source>
</reference>
<organism evidence="3 4">
    <name type="scientific">Zasmidium cellare ATCC 36951</name>
    <dbReference type="NCBI Taxonomy" id="1080233"/>
    <lineage>
        <taxon>Eukaryota</taxon>
        <taxon>Fungi</taxon>
        <taxon>Dikarya</taxon>
        <taxon>Ascomycota</taxon>
        <taxon>Pezizomycotina</taxon>
        <taxon>Dothideomycetes</taxon>
        <taxon>Dothideomycetidae</taxon>
        <taxon>Mycosphaerellales</taxon>
        <taxon>Mycosphaerellaceae</taxon>
        <taxon>Zasmidium</taxon>
    </lineage>
</organism>
<dbReference type="RefSeq" id="XP_033667511.1">
    <property type="nucleotide sequence ID" value="XM_033817015.1"/>
</dbReference>
<dbReference type="SUPFAM" id="SSF53720">
    <property type="entry name" value="ALDH-like"/>
    <property type="match status" value="1"/>
</dbReference>
<dbReference type="GO" id="GO:0004777">
    <property type="term" value="F:succinate-semialdehyde dehydrogenase (NAD+) activity"/>
    <property type="evidence" value="ECO:0007669"/>
    <property type="project" value="TreeGrafter"/>
</dbReference>
<dbReference type="Pfam" id="PF00171">
    <property type="entry name" value="Aldedh"/>
    <property type="match status" value="1"/>
</dbReference>
<protein>
    <recommendedName>
        <fullName evidence="2">Aldehyde dehydrogenase domain-containing protein</fullName>
    </recommendedName>
</protein>
<keyword evidence="4" id="KW-1185">Reference proteome</keyword>
<name>A0A6A6CL13_ZASCE</name>
<dbReference type="PANTHER" id="PTHR43353:SF6">
    <property type="entry name" value="CYTOPLASMIC ALDEHYDE DEHYDROGENASE (EUROFUNG)"/>
    <property type="match status" value="1"/>
</dbReference>
<dbReference type="Gene3D" id="3.40.309.10">
    <property type="entry name" value="Aldehyde Dehydrogenase, Chain A, domain 2"/>
    <property type="match status" value="1"/>
</dbReference>
<dbReference type="InterPro" id="IPR016161">
    <property type="entry name" value="Ald_DH/histidinol_DH"/>
</dbReference>
<dbReference type="InterPro" id="IPR015590">
    <property type="entry name" value="Aldehyde_DH_dom"/>
</dbReference>
<dbReference type="EMBL" id="ML993596">
    <property type="protein sequence ID" value="KAF2166622.1"/>
    <property type="molecule type" value="Genomic_DNA"/>
</dbReference>
<dbReference type="GO" id="GO:0009450">
    <property type="term" value="P:gamma-aminobutyric acid catabolic process"/>
    <property type="evidence" value="ECO:0007669"/>
    <property type="project" value="TreeGrafter"/>
</dbReference>
<gene>
    <name evidence="3" type="ORF">M409DRAFT_66617</name>
</gene>
<dbReference type="InterPro" id="IPR050740">
    <property type="entry name" value="Aldehyde_DH_Superfamily"/>
</dbReference>
<dbReference type="Proteomes" id="UP000799537">
    <property type="component" value="Unassembled WGS sequence"/>
</dbReference>
<accession>A0A6A6CL13</accession>
<evidence type="ECO:0000313" key="3">
    <source>
        <dbReference type="EMBL" id="KAF2166622.1"/>
    </source>
</evidence>
<evidence type="ECO:0000259" key="2">
    <source>
        <dbReference type="Pfam" id="PF00171"/>
    </source>
</evidence>
<dbReference type="GeneID" id="54570287"/>
<feature type="domain" description="Aldehyde dehydrogenase" evidence="2">
    <location>
        <begin position="28"/>
        <end position="477"/>
    </location>
</feature>